<evidence type="ECO:0000313" key="2">
    <source>
        <dbReference type="EMBL" id="EYF06366.1"/>
    </source>
</evidence>
<comment type="caution">
    <text evidence="2">The sequence shown here is derived from an EMBL/GenBank/DDBJ whole genome shotgun (WGS) entry which is preliminary data.</text>
</comment>
<evidence type="ECO:0000313" key="3">
    <source>
        <dbReference type="Proteomes" id="UP000019678"/>
    </source>
</evidence>
<evidence type="ECO:0000256" key="1">
    <source>
        <dbReference type="SAM" id="MobiDB-lite"/>
    </source>
</evidence>
<dbReference type="STRING" id="1192034.CAP_1896"/>
<proteinExistence type="predicted"/>
<sequence>MRPSAASSPEPAPTGTEKPWENQPPERRYGFTAGIAGGVMLGSSAGYPNDALKIGYERYYTETGVGIGGGGSAWIGAALTDWLVFGLGGGLSGMIAGDASTSTYSFMFHTDVFPVYWLGGVWRDIGVNLDTGFALSSTTPSGEETTLIDGGGSSRIAFGAFYEGVRLWKLSMGPWAYIDYTWSSSVRQPGFYLGWRTALYTKP</sequence>
<dbReference type="EMBL" id="ASRX01000016">
    <property type="protein sequence ID" value="EYF06366.1"/>
    <property type="molecule type" value="Genomic_DNA"/>
</dbReference>
<evidence type="ECO:0008006" key="4">
    <source>
        <dbReference type="Google" id="ProtNLM"/>
    </source>
</evidence>
<reference evidence="2 3" key="1">
    <citation type="submission" date="2013-05" db="EMBL/GenBank/DDBJ databases">
        <title>Genome assembly of Chondromyces apiculatus DSM 436.</title>
        <authorList>
            <person name="Sharma G."/>
            <person name="Khatri I."/>
            <person name="Kaur C."/>
            <person name="Mayilraj S."/>
            <person name="Subramanian S."/>
        </authorList>
    </citation>
    <scope>NUCLEOTIDE SEQUENCE [LARGE SCALE GENOMIC DNA]</scope>
    <source>
        <strain evidence="2 3">DSM 436</strain>
    </source>
</reference>
<feature type="compositionally biased region" description="Basic and acidic residues" evidence="1">
    <location>
        <begin position="18"/>
        <end position="27"/>
    </location>
</feature>
<accession>A0A017TCK7</accession>
<protein>
    <recommendedName>
        <fullName evidence="4">Outer membrane protein beta-barrel domain-containing protein</fullName>
    </recommendedName>
</protein>
<gene>
    <name evidence="2" type="ORF">CAP_1896</name>
</gene>
<dbReference type="Proteomes" id="UP000019678">
    <property type="component" value="Unassembled WGS sequence"/>
</dbReference>
<dbReference type="OrthoDB" id="5518192at2"/>
<name>A0A017TCK7_9BACT</name>
<dbReference type="AlphaFoldDB" id="A0A017TCK7"/>
<dbReference type="RefSeq" id="WP_044239943.1">
    <property type="nucleotide sequence ID" value="NZ_ASRX01000016.1"/>
</dbReference>
<feature type="region of interest" description="Disordered" evidence="1">
    <location>
        <begin position="1"/>
        <end position="27"/>
    </location>
</feature>
<organism evidence="2 3">
    <name type="scientific">Chondromyces apiculatus DSM 436</name>
    <dbReference type="NCBI Taxonomy" id="1192034"/>
    <lineage>
        <taxon>Bacteria</taxon>
        <taxon>Pseudomonadati</taxon>
        <taxon>Myxococcota</taxon>
        <taxon>Polyangia</taxon>
        <taxon>Polyangiales</taxon>
        <taxon>Polyangiaceae</taxon>
        <taxon>Chondromyces</taxon>
    </lineage>
</organism>
<keyword evidence="3" id="KW-1185">Reference proteome</keyword>